<feature type="transmembrane region" description="Helical" evidence="1">
    <location>
        <begin position="41"/>
        <end position="63"/>
    </location>
</feature>
<dbReference type="OrthoDB" id="2606558at2"/>
<evidence type="ECO:0000259" key="2">
    <source>
        <dbReference type="Pfam" id="PF20016"/>
    </source>
</evidence>
<reference evidence="3 4" key="1">
    <citation type="journal article" date="2015" name="Int. J. Syst. Evol. Microbiol.">
        <title>Sporolactobacillus shoreae sp. nov. and Sporolactobacillus spathodeae sp. nov., two spore-forming lactic acid bacteria isolated from tree barks in Thailand.</title>
        <authorList>
            <person name="Thamacharoensuk T."/>
            <person name="Kitahara M."/>
            <person name="Ohkuma M."/>
            <person name="Thongchul N."/>
            <person name="Tanasupawat S."/>
        </authorList>
    </citation>
    <scope>NUCLEOTIDE SEQUENCE [LARGE SCALE GENOMIC DNA]</scope>
    <source>
        <strain evidence="3 4">BK92</strain>
    </source>
</reference>
<dbReference type="EMBL" id="SRJD01000026">
    <property type="protein sequence ID" value="TGA96330.1"/>
    <property type="molecule type" value="Genomic_DNA"/>
</dbReference>
<keyword evidence="1" id="KW-0472">Membrane</keyword>
<evidence type="ECO:0000313" key="4">
    <source>
        <dbReference type="Proteomes" id="UP000298347"/>
    </source>
</evidence>
<evidence type="ECO:0000256" key="1">
    <source>
        <dbReference type="SAM" id="Phobius"/>
    </source>
</evidence>
<protein>
    <recommendedName>
        <fullName evidence="2">Thoeris protein ThsA Macro domain-containing protein</fullName>
    </recommendedName>
</protein>
<dbReference type="Proteomes" id="UP000298347">
    <property type="component" value="Unassembled WGS sequence"/>
</dbReference>
<keyword evidence="4" id="KW-1185">Reference proteome</keyword>
<feature type="transmembrane region" description="Helical" evidence="1">
    <location>
        <begin position="18"/>
        <end position="35"/>
    </location>
</feature>
<dbReference type="Pfam" id="PF20016">
    <property type="entry name" value="ThsA_Macro"/>
    <property type="match status" value="1"/>
</dbReference>
<keyword evidence="1" id="KW-1133">Transmembrane helix</keyword>
<sequence length="284" mass="33362">MWKVKDIIKDKNFWKNSWAFPGILFGIATTVLTFIDFSKSFYKLIILIALVVISIVYVLINLFKSLLIKKVKLVIDGSEIEIKKGDIFSFPRNIYKVIAFNEFFDTEVDDKIISRSSLNGQYLNKYYADNKSDLDKKIAQDPRMKFRIVKTNVDRPLGGKNIRYRLGSVYKDMDFFLVAFSKFNEENEAGLKLYEYANCLINFWNEINSLYARQEVVVPLLGSGITRHKDFDATPHQLLEVMLWTFKISKVKFREPSKVIILLHRDHYKKINFYKLKGFEKNDI</sequence>
<organism evidence="3 4">
    <name type="scientific">Sporolactobacillus shoreae</name>
    <dbReference type="NCBI Taxonomy" id="1465501"/>
    <lineage>
        <taxon>Bacteria</taxon>
        <taxon>Bacillati</taxon>
        <taxon>Bacillota</taxon>
        <taxon>Bacilli</taxon>
        <taxon>Bacillales</taxon>
        <taxon>Sporolactobacillaceae</taxon>
        <taxon>Sporolactobacillus</taxon>
    </lineage>
</organism>
<comment type="caution">
    <text evidence="3">The sequence shown here is derived from an EMBL/GenBank/DDBJ whole genome shotgun (WGS) entry which is preliminary data.</text>
</comment>
<feature type="domain" description="Thoeris protein ThsA Macro" evidence="2">
    <location>
        <begin position="80"/>
        <end position="264"/>
    </location>
</feature>
<name>A0A4Z0GIE4_9BACL</name>
<keyword evidence="1" id="KW-0812">Transmembrane</keyword>
<gene>
    <name evidence="3" type="ORF">E4665_15815</name>
</gene>
<evidence type="ECO:0000313" key="3">
    <source>
        <dbReference type="EMBL" id="TGA96330.1"/>
    </source>
</evidence>
<proteinExistence type="predicted"/>
<accession>A0A4Z0GIE4</accession>
<dbReference type="RefSeq" id="WP_135349769.1">
    <property type="nucleotide sequence ID" value="NZ_SRJD01000026.1"/>
</dbReference>
<dbReference type="AlphaFoldDB" id="A0A4Z0GIE4"/>
<dbReference type="InterPro" id="IPR045535">
    <property type="entry name" value="ThsA_Macro"/>
</dbReference>